<keyword evidence="2" id="KW-0408">Iron</keyword>
<feature type="compositionally biased region" description="Basic and acidic residues" evidence="3">
    <location>
        <begin position="13"/>
        <end position="26"/>
    </location>
</feature>
<keyword evidence="6" id="KW-0238">DNA-binding</keyword>
<sequence length="219" mass="25404">MKKLDPSASAVDNTKHAAERAPRLDLHTVPTRASRAQQPPTMAAGPRSLLTDTRRHIYNLPEAPTYRPTEEEFRDPMQYIARIRPEAERYGICKIVPPEHWQPGFHIDTEELNRMEGSTRANLNYLQQLYRFHRQMGTPVRHVPQLNKRPVDLYRLRKEVMERGGFDEVCRNKQWAAIGRTLQVDGKTCTSLSNSLKSYYLKIIAPHEAYLEELNRQTA</sequence>
<dbReference type="GO" id="GO:0003677">
    <property type="term" value="F:DNA binding"/>
    <property type="evidence" value="ECO:0007669"/>
    <property type="project" value="UniProtKB-KW"/>
</dbReference>
<reference evidence="7" key="1">
    <citation type="journal article" date="2018" name="Nat. Microbiol.">
        <title>Leveraging single-cell genomics to expand the fungal tree of life.</title>
        <authorList>
            <person name="Ahrendt S.R."/>
            <person name="Quandt C.A."/>
            <person name="Ciobanu D."/>
            <person name="Clum A."/>
            <person name="Salamov A."/>
            <person name="Andreopoulos B."/>
            <person name="Cheng J.F."/>
            <person name="Woyke T."/>
            <person name="Pelin A."/>
            <person name="Henrissat B."/>
            <person name="Reynolds N.K."/>
            <person name="Benny G.L."/>
            <person name="Smith M.E."/>
            <person name="James T.Y."/>
            <person name="Grigoriev I.V."/>
        </authorList>
    </citation>
    <scope>NUCLEOTIDE SEQUENCE [LARGE SCALE GENOMIC DNA]</scope>
    <source>
        <strain evidence="7">Benny S71-1</strain>
    </source>
</reference>
<dbReference type="Pfam" id="PF01388">
    <property type="entry name" value="ARID"/>
    <property type="match status" value="1"/>
</dbReference>
<dbReference type="GO" id="GO:0005634">
    <property type="term" value="C:nucleus"/>
    <property type="evidence" value="ECO:0007669"/>
    <property type="project" value="TreeGrafter"/>
</dbReference>
<keyword evidence="7" id="KW-1185">Reference proteome</keyword>
<proteinExistence type="predicted"/>
<dbReference type="InterPro" id="IPR001606">
    <property type="entry name" value="ARID_dom"/>
</dbReference>
<dbReference type="GO" id="GO:0046872">
    <property type="term" value="F:metal ion binding"/>
    <property type="evidence" value="ECO:0007669"/>
    <property type="project" value="UniProtKB-KW"/>
</dbReference>
<dbReference type="PROSITE" id="PS51011">
    <property type="entry name" value="ARID"/>
    <property type="match status" value="1"/>
</dbReference>
<name>A0A4P9YS75_9FUNG</name>
<dbReference type="PANTHER" id="PTHR10694">
    <property type="entry name" value="LYSINE-SPECIFIC DEMETHYLASE"/>
    <property type="match status" value="1"/>
</dbReference>
<dbReference type="InterPro" id="IPR036431">
    <property type="entry name" value="ARID_dom_sf"/>
</dbReference>
<dbReference type="InterPro" id="IPR003349">
    <property type="entry name" value="JmjN"/>
</dbReference>
<evidence type="ECO:0000259" key="4">
    <source>
        <dbReference type="PROSITE" id="PS51011"/>
    </source>
</evidence>
<dbReference type="Pfam" id="PF02375">
    <property type="entry name" value="JmjN"/>
    <property type="match status" value="1"/>
</dbReference>
<feature type="domain" description="ARID" evidence="4">
    <location>
        <begin position="119"/>
        <end position="212"/>
    </location>
</feature>
<keyword evidence="1" id="KW-0479">Metal-binding</keyword>
<dbReference type="SMART" id="SM00501">
    <property type="entry name" value="BRIGHT"/>
    <property type="match status" value="1"/>
</dbReference>
<dbReference type="CDD" id="cd16100">
    <property type="entry name" value="ARID"/>
    <property type="match status" value="1"/>
</dbReference>
<evidence type="ECO:0000256" key="2">
    <source>
        <dbReference type="ARBA" id="ARBA00023004"/>
    </source>
</evidence>
<evidence type="ECO:0000313" key="6">
    <source>
        <dbReference type="EMBL" id="RKP22508.1"/>
    </source>
</evidence>
<dbReference type="Gene3D" id="1.10.150.60">
    <property type="entry name" value="ARID DNA-binding domain"/>
    <property type="match status" value="1"/>
</dbReference>
<dbReference type="SUPFAM" id="SSF46774">
    <property type="entry name" value="ARID-like"/>
    <property type="match status" value="1"/>
</dbReference>
<evidence type="ECO:0000313" key="7">
    <source>
        <dbReference type="Proteomes" id="UP000278143"/>
    </source>
</evidence>
<dbReference type="PANTHER" id="PTHR10694:SF33">
    <property type="entry name" value="LYSINE-SPECIFIC DEMETHYLASE 5"/>
    <property type="match status" value="1"/>
</dbReference>
<protein>
    <submittedName>
        <fullName evidence="6">ARID DNA-binding domain-containing protein</fullName>
    </submittedName>
</protein>
<feature type="region of interest" description="Disordered" evidence="3">
    <location>
        <begin position="1"/>
        <end position="47"/>
    </location>
</feature>
<evidence type="ECO:0000256" key="1">
    <source>
        <dbReference type="ARBA" id="ARBA00022723"/>
    </source>
</evidence>
<evidence type="ECO:0000259" key="5">
    <source>
        <dbReference type="PROSITE" id="PS51183"/>
    </source>
</evidence>
<dbReference type="SMART" id="SM01014">
    <property type="entry name" value="ARID"/>
    <property type="match status" value="1"/>
</dbReference>
<dbReference type="Proteomes" id="UP000278143">
    <property type="component" value="Unassembled WGS sequence"/>
</dbReference>
<organism evidence="6 7">
    <name type="scientific">Syncephalis pseudoplumigaleata</name>
    <dbReference type="NCBI Taxonomy" id="1712513"/>
    <lineage>
        <taxon>Eukaryota</taxon>
        <taxon>Fungi</taxon>
        <taxon>Fungi incertae sedis</taxon>
        <taxon>Zoopagomycota</taxon>
        <taxon>Zoopagomycotina</taxon>
        <taxon>Zoopagomycetes</taxon>
        <taxon>Zoopagales</taxon>
        <taxon>Piptocephalidaceae</taxon>
        <taxon>Syncephalis</taxon>
    </lineage>
</organism>
<accession>A0A4P9YS75</accession>
<dbReference type="AlphaFoldDB" id="A0A4P9YS75"/>
<dbReference type="GO" id="GO:0034647">
    <property type="term" value="F:histone H3K4me/H3K4me2/H3K4me3 demethylase activity"/>
    <property type="evidence" value="ECO:0007669"/>
    <property type="project" value="TreeGrafter"/>
</dbReference>
<gene>
    <name evidence="6" type="ORF">SYNPS1DRAFT_25725</name>
</gene>
<dbReference type="OrthoDB" id="5587087at2759"/>
<dbReference type="GO" id="GO:0006355">
    <property type="term" value="P:regulation of DNA-templated transcription"/>
    <property type="evidence" value="ECO:0007669"/>
    <property type="project" value="TreeGrafter"/>
</dbReference>
<dbReference type="SMART" id="SM00545">
    <property type="entry name" value="JmjN"/>
    <property type="match status" value="1"/>
</dbReference>
<feature type="domain" description="JmjN" evidence="5">
    <location>
        <begin position="63"/>
        <end position="104"/>
    </location>
</feature>
<dbReference type="GO" id="GO:0000785">
    <property type="term" value="C:chromatin"/>
    <property type="evidence" value="ECO:0007669"/>
    <property type="project" value="TreeGrafter"/>
</dbReference>
<dbReference type="PROSITE" id="PS51183">
    <property type="entry name" value="JMJN"/>
    <property type="match status" value="1"/>
</dbReference>
<evidence type="ECO:0000256" key="3">
    <source>
        <dbReference type="SAM" id="MobiDB-lite"/>
    </source>
</evidence>
<dbReference type="EMBL" id="KZ992018">
    <property type="protein sequence ID" value="RKP22508.1"/>
    <property type="molecule type" value="Genomic_DNA"/>
</dbReference>